<keyword evidence="3" id="KW-0560">Oxidoreductase</keyword>
<evidence type="ECO:0000313" key="7">
    <source>
        <dbReference type="EMBL" id="QBR01481.1"/>
    </source>
</evidence>
<dbReference type="GO" id="GO:0051537">
    <property type="term" value="F:2 iron, 2 sulfur cluster binding"/>
    <property type="evidence" value="ECO:0007669"/>
    <property type="project" value="UniProtKB-KW"/>
</dbReference>
<dbReference type="InterPro" id="IPR001041">
    <property type="entry name" value="2Fe-2S_ferredoxin-type"/>
</dbReference>
<dbReference type="SUPFAM" id="SSF54292">
    <property type="entry name" value="2Fe-2S ferredoxin-like"/>
    <property type="match status" value="1"/>
</dbReference>
<dbReference type="InterPro" id="IPR006058">
    <property type="entry name" value="2Fe2S_fd_BS"/>
</dbReference>
<evidence type="ECO:0000256" key="2">
    <source>
        <dbReference type="ARBA" id="ARBA00022723"/>
    </source>
</evidence>
<dbReference type="PANTHER" id="PTHR44379:SF2">
    <property type="entry name" value="BLR6218 PROTEIN"/>
    <property type="match status" value="1"/>
</dbReference>
<evidence type="ECO:0000256" key="3">
    <source>
        <dbReference type="ARBA" id="ARBA00023002"/>
    </source>
</evidence>
<evidence type="ECO:0000256" key="4">
    <source>
        <dbReference type="ARBA" id="ARBA00023004"/>
    </source>
</evidence>
<dbReference type="SUPFAM" id="SSF47741">
    <property type="entry name" value="CO dehydrogenase ISP C-domain like"/>
    <property type="match status" value="1"/>
</dbReference>
<dbReference type="RefSeq" id="WP_134756166.1">
    <property type="nucleotide sequence ID" value="NZ_CP038150.1"/>
</dbReference>
<feature type="domain" description="2Fe-2S ferredoxin-type" evidence="6">
    <location>
        <begin position="1"/>
        <end position="76"/>
    </location>
</feature>
<dbReference type="InterPro" id="IPR036010">
    <property type="entry name" value="2Fe-2S_ferredoxin-like_sf"/>
</dbReference>
<accession>A0A4P7CYT3</accession>
<dbReference type="Proteomes" id="UP000295727">
    <property type="component" value="Chromosome 3"/>
</dbReference>
<proteinExistence type="predicted"/>
<evidence type="ECO:0000259" key="6">
    <source>
        <dbReference type="PROSITE" id="PS51085"/>
    </source>
</evidence>
<keyword evidence="1" id="KW-0001">2Fe-2S</keyword>
<keyword evidence="2" id="KW-0479">Metal-binding</keyword>
<evidence type="ECO:0000256" key="5">
    <source>
        <dbReference type="ARBA" id="ARBA00023014"/>
    </source>
</evidence>
<sequence length="152" mass="16183">MVSVSINGRNVVLHSPADTPLLWALRCEHQLTGTKFGCGIGVCGACTVLLDNVAKPACQTALSAIGQAHVVTIEGLDSAEARALKKAWLEYDVVQCGYCQSAQLIAATALLYRHRHPTDADIDDAMKEIACRCGTFPRIRKAIHAAAQSLGP</sequence>
<keyword evidence="5" id="KW-0411">Iron-sulfur</keyword>
<evidence type="ECO:0000256" key="1">
    <source>
        <dbReference type="ARBA" id="ARBA00022714"/>
    </source>
</evidence>
<dbReference type="PROSITE" id="PS51085">
    <property type="entry name" value="2FE2S_FER_2"/>
    <property type="match status" value="1"/>
</dbReference>
<dbReference type="Pfam" id="PF01799">
    <property type="entry name" value="Fer2_2"/>
    <property type="match status" value="1"/>
</dbReference>
<dbReference type="KEGG" id="ppai:E1956_30305"/>
<dbReference type="OrthoDB" id="9179439at2"/>
<dbReference type="CDD" id="cd00207">
    <property type="entry name" value="fer2"/>
    <property type="match status" value="1"/>
</dbReference>
<dbReference type="Pfam" id="PF00111">
    <property type="entry name" value="Fer2"/>
    <property type="match status" value="1"/>
</dbReference>
<dbReference type="Gene3D" id="3.10.20.30">
    <property type="match status" value="1"/>
</dbReference>
<dbReference type="InterPro" id="IPR036884">
    <property type="entry name" value="2Fe-2S-bd_dom_sf"/>
</dbReference>
<dbReference type="EMBL" id="CP038150">
    <property type="protein sequence ID" value="QBR01481.1"/>
    <property type="molecule type" value="Genomic_DNA"/>
</dbReference>
<name>A0A4P7CYT3_9BURK</name>
<dbReference type="InterPro" id="IPR012675">
    <property type="entry name" value="Beta-grasp_dom_sf"/>
</dbReference>
<protein>
    <submittedName>
        <fullName evidence="7">(2Fe-2S)-binding protein</fullName>
    </submittedName>
</protein>
<evidence type="ECO:0000313" key="8">
    <source>
        <dbReference type="Proteomes" id="UP000295727"/>
    </source>
</evidence>
<dbReference type="AlphaFoldDB" id="A0A4P7CYT3"/>
<keyword evidence="4" id="KW-0408">Iron</keyword>
<keyword evidence="8" id="KW-1185">Reference proteome</keyword>
<dbReference type="InterPro" id="IPR051452">
    <property type="entry name" value="Diverse_Oxidoreductases"/>
</dbReference>
<reference evidence="7 8" key="1">
    <citation type="submission" date="2019-03" db="EMBL/GenBank/DDBJ databases">
        <title>Paraburkholderia sp. 7MH5, isolated from subtropical forest soil.</title>
        <authorList>
            <person name="Gao Z.-H."/>
            <person name="Qiu L.-H."/>
        </authorList>
    </citation>
    <scope>NUCLEOTIDE SEQUENCE [LARGE SCALE GENOMIC DNA]</scope>
    <source>
        <strain evidence="7 8">7MH5</strain>
    </source>
</reference>
<dbReference type="GO" id="GO:0046872">
    <property type="term" value="F:metal ion binding"/>
    <property type="evidence" value="ECO:0007669"/>
    <property type="project" value="UniProtKB-KW"/>
</dbReference>
<dbReference type="PROSITE" id="PS00197">
    <property type="entry name" value="2FE2S_FER_1"/>
    <property type="match status" value="1"/>
</dbReference>
<dbReference type="PANTHER" id="PTHR44379">
    <property type="entry name" value="OXIDOREDUCTASE WITH IRON-SULFUR SUBUNIT"/>
    <property type="match status" value="1"/>
</dbReference>
<organism evidence="7 8">
    <name type="scientific">Paraburkholderia pallida</name>
    <dbReference type="NCBI Taxonomy" id="2547399"/>
    <lineage>
        <taxon>Bacteria</taxon>
        <taxon>Pseudomonadati</taxon>
        <taxon>Pseudomonadota</taxon>
        <taxon>Betaproteobacteria</taxon>
        <taxon>Burkholderiales</taxon>
        <taxon>Burkholderiaceae</taxon>
        <taxon>Paraburkholderia</taxon>
    </lineage>
</organism>
<gene>
    <name evidence="7" type="ORF">E1956_30305</name>
</gene>
<dbReference type="Gene3D" id="1.10.150.120">
    <property type="entry name" value="[2Fe-2S]-binding domain"/>
    <property type="match status" value="1"/>
</dbReference>
<dbReference type="InterPro" id="IPR002888">
    <property type="entry name" value="2Fe-2S-bd"/>
</dbReference>
<dbReference type="GO" id="GO:0016491">
    <property type="term" value="F:oxidoreductase activity"/>
    <property type="evidence" value="ECO:0007669"/>
    <property type="project" value="UniProtKB-KW"/>
</dbReference>